<dbReference type="InterPro" id="IPR001233">
    <property type="entry name" value="RtcB"/>
</dbReference>
<evidence type="ECO:0000256" key="5">
    <source>
        <dbReference type="ARBA" id="ARBA00023134"/>
    </source>
</evidence>
<dbReference type="Gene3D" id="2.60.40.10">
    <property type="entry name" value="Immunoglobulins"/>
    <property type="match status" value="1"/>
</dbReference>
<keyword evidence="2 8" id="KW-0479">Metal-binding</keyword>
<proteinExistence type="inferred from homology"/>
<evidence type="ECO:0000256" key="9">
    <source>
        <dbReference type="RuleBase" id="RU371113"/>
    </source>
</evidence>
<evidence type="ECO:0000256" key="6">
    <source>
        <dbReference type="ARBA" id="ARBA00023211"/>
    </source>
</evidence>
<comment type="cofactor">
    <cofactor evidence="8 9">
        <name>Mn(2+)</name>
        <dbReference type="ChEBI" id="CHEBI:29035"/>
    </cofactor>
    <text evidence="8 9">Binds 2 manganese ions per subunit.</text>
</comment>
<dbReference type="GO" id="GO:0042245">
    <property type="term" value="P:RNA repair"/>
    <property type="evidence" value="ECO:0007669"/>
    <property type="project" value="UniProtKB-KW"/>
</dbReference>
<evidence type="ECO:0000313" key="11">
    <source>
        <dbReference type="Proteomes" id="UP000233649"/>
    </source>
</evidence>
<evidence type="ECO:0000313" key="10">
    <source>
        <dbReference type="EMBL" id="PKH45385.1"/>
    </source>
</evidence>
<gene>
    <name evidence="9" type="primary">rtcB</name>
    <name evidence="10" type="ORF">CVH13_01534</name>
</gene>
<organism evidence="10 11">
    <name type="scientific">Dehalococcoides mccartyi</name>
    <dbReference type="NCBI Taxonomy" id="61435"/>
    <lineage>
        <taxon>Bacteria</taxon>
        <taxon>Bacillati</taxon>
        <taxon>Chloroflexota</taxon>
        <taxon>Dehalococcoidia</taxon>
        <taxon>Dehalococcoidales</taxon>
        <taxon>Dehalococcoidaceae</taxon>
        <taxon>Dehalococcoides</taxon>
    </lineage>
</organism>
<dbReference type="PANTHER" id="PTHR11118">
    <property type="entry name" value="RNA-SPLICING LIGASE RTCB HOMOLOG"/>
    <property type="match status" value="1"/>
</dbReference>
<dbReference type="GO" id="GO:0046872">
    <property type="term" value="F:metal ion binding"/>
    <property type="evidence" value="ECO:0007669"/>
    <property type="project" value="UniProtKB-UniRule"/>
</dbReference>
<dbReference type="SUPFAM" id="SSF103365">
    <property type="entry name" value="Hypothetical protein PH1602"/>
    <property type="match status" value="1"/>
</dbReference>
<dbReference type="EC" id="6.5.1.-" evidence="9"/>
<dbReference type="PANTHER" id="PTHR11118:SF1">
    <property type="entry name" value="RNA-SPLICING LIGASE RTCB HOMOLOG"/>
    <property type="match status" value="1"/>
</dbReference>
<evidence type="ECO:0000256" key="4">
    <source>
        <dbReference type="ARBA" id="ARBA00022800"/>
    </source>
</evidence>
<dbReference type="GO" id="GO:0006396">
    <property type="term" value="P:RNA processing"/>
    <property type="evidence" value="ECO:0007669"/>
    <property type="project" value="InterPro"/>
</dbReference>
<dbReference type="GO" id="GO:0170057">
    <property type="term" value="F:RNA ligase (GTP) activity"/>
    <property type="evidence" value="ECO:0007669"/>
    <property type="project" value="UniProtKB-EC"/>
</dbReference>
<evidence type="ECO:0000256" key="7">
    <source>
        <dbReference type="ARBA" id="ARBA00047746"/>
    </source>
</evidence>
<sequence>MKKDYIIKLIATLVISGVLFFGSATVNKAALEGQLYFSDVIIKVGTKLTVYGQNFLRQSNVKLFYDDQEVALGATNQLGEFTLSFIIPPSGRGLHAVKAIDADYNTGSGLVLMESWIELSKNEAAIGETVNIRGTGFTPLTSVSFYYSDTPLIVTPSIVKADLTGSFSVNFAVPERFAGVYLVEVRQGDYINSQSLKANVWLDINPEIGLGKALDVGTELNIHGKGFKPNGQVDLRYDGVSLLVVNIDDKGTFSAQIVIPAGAGISHSLTLDDGQNRIVREVWLENTSPSAPVITLPASGEALSYPFTFGWEGVNDASGVEYVFQIASDSGFGSILLEIKGIKVSQYILTDNEDINNSPAASFYWRVKAVDGAGNESGWSETGVFDKASLVQNLEIEVVEEIYDKNAASAFGLEMGQIAVLIHSGSRGLGYQVCDDYLARMVKHVGELGIPLPDRQLACAYLDSPRGKDYLAA</sequence>
<dbReference type="Pfam" id="PF01139">
    <property type="entry name" value="RtcB"/>
    <property type="match status" value="1"/>
</dbReference>
<comment type="caution">
    <text evidence="10">The sequence shown here is derived from an EMBL/GenBank/DDBJ whole genome shotgun (WGS) entry which is preliminary data.</text>
</comment>
<evidence type="ECO:0000256" key="8">
    <source>
        <dbReference type="PIRSR" id="PIRSR601233-3"/>
    </source>
</evidence>
<feature type="binding site" evidence="8">
    <location>
        <position position="423"/>
    </location>
    <ligand>
        <name>Mn(2+)</name>
        <dbReference type="ChEBI" id="CHEBI:29035"/>
        <label>2</label>
    </ligand>
</feature>
<dbReference type="GO" id="GO:0003972">
    <property type="term" value="F:RNA ligase (ATP) activity"/>
    <property type="evidence" value="ECO:0007669"/>
    <property type="project" value="TreeGrafter"/>
</dbReference>
<dbReference type="InterPro" id="IPR036025">
    <property type="entry name" value="RtcB-like_sf"/>
</dbReference>
<comment type="catalytic activity">
    <reaction evidence="7">
        <text>a 3'-end 3'-phospho-ribonucleotide-RNA + a 5'-end dephospho-ribonucleoside-RNA + GTP = a ribonucleotidyl-ribonucleotide-RNA + GMP + diphosphate</text>
        <dbReference type="Rhea" id="RHEA:68076"/>
        <dbReference type="Rhea" id="RHEA-COMP:10463"/>
        <dbReference type="Rhea" id="RHEA-COMP:13936"/>
        <dbReference type="Rhea" id="RHEA-COMP:17355"/>
        <dbReference type="ChEBI" id="CHEBI:33019"/>
        <dbReference type="ChEBI" id="CHEBI:37565"/>
        <dbReference type="ChEBI" id="CHEBI:58115"/>
        <dbReference type="ChEBI" id="CHEBI:83062"/>
        <dbReference type="ChEBI" id="CHEBI:138284"/>
        <dbReference type="ChEBI" id="CHEBI:173118"/>
        <dbReference type="EC" id="6.5.1.8"/>
    </reaction>
</comment>
<keyword evidence="3" id="KW-0547">Nucleotide-binding</keyword>
<evidence type="ECO:0000256" key="1">
    <source>
        <dbReference type="ARBA" id="ARBA00022598"/>
    </source>
</evidence>
<dbReference type="Proteomes" id="UP000233649">
    <property type="component" value="Unassembled WGS sequence"/>
</dbReference>
<protein>
    <recommendedName>
        <fullName evidence="9">tRNA-splicing ligase RtcB</fullName>
        <ecNumber evidence="9">6.5.1.-</ecNumber>
    </recommendedName>
</protein>
<evidence type="ECO:0000256" key="2">
    <source>
        <dbReference type="ARBA" id="ARBA00022723"/>
    </source>
</evidence>
<dbReference type="EMBL" id="PHFD01000343">
    <property type="protein sequence ID" value="PKH45385.1"/>
    <property type="molecule type" value="Genomic_DNA"/>
</dbReference>
<dbReference type="InterPro" id="IPR013783">
    <property type="entry name" value="Ig-like_fold"/>
</dbReference>
<reference evidence="10 11" key="1">
    <citation type="journal article" date="2017" name="FEMS Microbiol. Ecol.">
        <title>Reconstructed genomes of novel Dehalococcoides mccartyi strains from 1,2,3,4-tetrachlorodibenzo-p-dioxin-dechlorinating enrichment cultures reveal divergent reductive dehalogenase gene profiles.</title>
        <authorList>
            <person name="Dam H.T."/>
            <person name="Vollmers J."/>
            <person name="Kaster A.K."/>
            <person name="Haggblom M.M."/>
        </authorList>
    </citation>
    <scope>NUCLEOTIDE SEQUENCE [LARGE SCALE GENOMIC DNA]</scope>
    <source>
        <strain evidence="10 11">H1-3-2.001</strain>
    </source>
</reference>
<dbReference type="GO" id="GO:0005525">
    <property type="term" value="F:GTP binding"/>
    <property type="evidence" value="ECO:0007669"/>
    <property type="project" value="UniProtKB-KW"/>
</dbReference>
<dbReference type="Gene3D" id="3.90.1860.10">
    <property type="entry name" value="tRNA-splicing ligase RtcB"/>
    <property type="match status" value="1"/>
</dbReference>
<keyword evidence="6 8" id="KW-0464">Manganese</keyword>
<dbReference type="AlphaFoldDB" id="A0A2J1DTC7"/>
<evidence type="ECO:0000256" key="3">
    <source>
        <dbReference type="ARBA" id="ARBA00022741"/>
    </source>
</evidence>
<feature type="non-terminal residue" evidence="10">
    <location>
        <position position="473"/>
    </location>
</feature>
<comment type="subunit">
    <text evidence="9">Monomer.</text>
</comment>
<name>A0A2J1DTC7_9CHLR</name>
<accession>A0A2J1DTC7</accession>
<keyword evidence="5" id="KW-0342">GTP-binding</keyword>
<keyword evidence="4" id="KW-0692">RNA repair</keyword>
<keyword evidence="1 9" id="KW-0436">Ligase</keyword>
<comment type="similarity">
    <text evidence="9">Belongs to the RtcB family.</text>
</comment>